<reference evidence="5 6" key="1">
    <citation type="journal article" date="2009" name="Stand. Genomic Sci.">
        <title>Complete genome sequence of Acidimicrobium ferrooxidans type strain (ICP).</title>
        <authorList>
            <person name="Clum A."/>
            <person name="Nolan M."/>
            <person name="Lang E."/>
            <person name="Glavina Del Rio T."/>
            <person name="Tice H."/>
            <person name="Copeland A."/>
            <person name="Cheng J.F."/>
            <person name="Lucas S."/>
            <person name="Chen F."/>
            <person name="Bruce D."/>
            <person name="Goodwin L."/>
            <person name="Pitluck S."/>
            <person name="Ivanova N."/>
            <person name="Mavrommatis K."/>
            <person name="Mikhailova N."/>
            <person name="Pati A."/>
            <person name="Chen A."/>
            <person name="Palaniappan K."/>
            <person name="Goker M."/>
            <person name="Spring S."/>
            <person name="Land M."/>
            <person name="Hauser L."/>
            <person name="Chang Y.J."/>
            <person name="Jeffries C.C."/>
            <person name="Chain P."/>
            <person name="Bristow J."/>
            <person name="Eisen J.A."/>
            <person name="Markowitz V."/>
            <person name="Hugenholtz P."/>
            <person name="Kyrpides N.C."/>
            <person name="Klenk H.P."/>
            <person name="Lapidus A."/>
        </authorList>
    </citation>
    <scope>NUCLEOTIDE SEQUENCE [LARGE SCALE GENOMIC DNA]</scope>
    <source>
        <strain evidence="6">DSM 10331 / JCM 15462 / NBRC 103882 / ICP</strain>
    </source>
</reference>
<dbReference type="Gene3D" id="3.40.50.880">
    <property type="match status" value="1"/>
</dbReference>
<accession>C7M0P7</accession>
<keyword evidence="3" id="KW-0378">Hydrolase</keyword>
<dbReference type="EMBL" id="CP001631">
    <property type="protein sequence ID" value="ACU54555.1"/>
    <property type="molecule type" value="Genomic_DNA"/>
</dbReference>
<name>C7M0P7_ACIFD</name>
<dbReference type="HOGENOM" id="CLU_1228086_0_0_11"/>
<dbReference type="RefSeq" id="WP_015799034.1">
    <property type="nucleotide sequence ID" value="NC_013124.1"/>
</dbReference>
<dbReference type="eggNOG" id="COG3340">
    <property type="taxonomic scope" value="Bacteria"/>
</dbReference>
<protein>
    <submittedName>
        <fullName evidence="5">Peptidase S51 dipeptidase E</fullName>
    </submittedName>
</protein>
<evidence type="ECO:0000313" key="6">
    <source>
        <dbReference type="Proteomes" id="UP000000771"/>
    </source>
</evidence>
<dbReference type="Proteomes" id="UP000000771">
    <property type="component" value="Chromosome"/>
</dbReference>
<dbReference type="AlphaFoldDB" id="C7M0P7"/>
<comment type="similarity">
    <text evidence="1">Belongs to the peptidase S51 family.</text>
</comment>
<keyword evidence="2" id="KW-0645">Protease</keyword>
<dbReference type="Pfam" id="PF03575">
    <property type="entry name" value="Peptidase_S51"/>
    <property type="match status" value="1"/>
</dbReference>
<gene>
    <name evidence="5" type="ordered locus">Afer_1639</name>
</gene>
<evidence type="ECO:0000256" key="4">
    <source>
        <dbReference type="ARBA" id="ARBA00022825"/>
    </source>
</evidence>
<organism evidence="5 6">
    <name type="scientific">Acidimicrobium ferrooxidans (strain DSM 10331 / JCM 15462 / NBRC 103882 / ICP)</name>
    <dbReference type="NCBI Taxonomy" id="525909"/>
    <lineage>
        <taxon>Bacteria</taxon>
        <taxon>Bacillati</taxon>
        <taxon>Actinomycetota</taxon>
        <taxon>Acidimicrobiia</taxon>
        <taxon>Acidimicrobiales</taxon>
        <taxon>Acidimicrobiaceae</taxon>
        <taxon>Acidimicrobium</taxon>
    </lineage>
</organism>
<dbReference type="InterPro" id="IPR005320">
    <property type="entry name" value="Peptidase_S51"/>
</dbReference>
<keyword evidence="4" id="KW-0720">Serine protease</keyword>
<dbReference type="KEGG" id="afo:Afer_1639"/>
<dbReference type="CDD" id="cd03129">
    <property type="entry name" value="GAT1_Peptidase_E_like"/>
    <property type="match status" value="1"/>
</dbReference>
<evidence type="ECO:0000256" key="3">
    <source>
        <dbReference type="ARBA" id="ARBA00022801"/>
    </source>
</evidence>
<evidence type="ECO:0000256" key="1">
    <source>
        <dbReference type="ARBA" id="ARBA00006534"/>
    </source>
</evidence>
<dbReference type="OrthoDB" id="151166at2"/>
<proteinExistence type="inferred from homology"/>
<dbReference type="GO" id="GO:0008236">
    <property type="term" value="F:serine-type peptidase activity"/>
    <property type="evidence" value="ECO:0007669"/>
    <property type="project" value="UniProtKB-KW"/>
</dbReference>
<dbReference type="InterPro" id="IPR029062">
    <property type="entry name" value="Class_I_gatase-like"/>
</dbReference>
<dbReference type="GO" id="GO:0006508">
    <property type="term" value="P:proteolysis"/>
    <property type="evidence" value="ECO:0007669"/>
    <property type="project" value="UniProtKB-KW"/>
</dbReference>
<sequence>MSTDGPRIALVGSGEYLPAMAPLEASLIGRGRNYVQIPLAAGQESDERFAYWVDLGREQAARLGVTAHTVLARSRADADDPRWARLVAGADLVYLSGGNPFHLASSLRGSRLWSAIVDALGRGVALAGCSAGAMVLGGLIGSLRSPTQHAEPGLGVLPGTSILPHFDRARHWMPTELGAVAGAERTIGIDELTALVGEGTTFRPWGTGRCWVVEGTSTTPISDAIDLPVVIPAT</sequence>
<evidence type="ECO:0000313" key="5">
    <source>
        <dbReference type="EMBL" id="ACU54555.1"/>
    </source>
</evidence>
<dbReference type="STRING" id="525909.Afer_1639"/>
<evidence type="ECO:0000256" key="2">
    <source>
        <dbReference type="ARBA" id="ARBA00022670"/>
    </source>
</evidence>
<dbReference type="SUPFAM" id="SSF52317">
    <property type="entry name" value="Class I glutamine amidotransferase-like"/>
    <property type="match status" value="1"/>
</dbReference>
<keyword evidence="6" id="KW-1185">Reference proteome</keyword>